<dbReference type="KEGG" id="mros:EHO51_16500"/>
<proteinExistence type="predicted"/>
<evidence type="ECO:0000313" key="1">
    <source>
        <dbReference type="EMBL" id="AZG78200.1"/>
    </source>
</evidence>
<sequence length="89" mass="10477">MASSGFRLQLQGYGLTTANILYRLPDYPKIIQSYIWQEYDLHPEFPELRKFLDFWMRSLDGPLHSVTVAHSNLIKPAELKLLDKEFKVH</sequence>
<organism evidence="1 2">
    <name type="scientific">Methylocystis rosea</name>
    <dbReference type="NCBI Taxonomy" id="173366"/>
    <lineage>
        <taxon>Bacteria</taxon>
        <taxon>Pseudomonadati</taxon>
        <taxon>Pseudomonadota</taxon>
        <taxon>Alphaproteobacteria</taxon>
        <taxon>Hyphomicrobiales</taxon>
        <taxon>Methylocystaceae</taxon>
        <taxon>Methylocystis</taxon>
    </lineage>
</organism>
<dbReference type="InterPro" id="IPR009354">
    <property type="entry name" value="Usg"/>
</dbReference>
<accession>A0A3G8MAH6</accession>
<dbReference type="Pfam" id="PF06233">
    <property type="entry name" value="Usg"/>
    <property type="match status" value="1"/>
</dbReference>
<gene>
    <name evidence="1" type="ORF">EHO51_16500</name>
</gene>
<protein>
    <submittedName>
        <fullName evidence="1">Protein usg</fullName>
    </submittedName>
</protein>
<evidence type="ECO:0000313" key="2">
    <source>
        <dbReference type="Proteomes" id="UP000273982"/>
    </source>
</evidence>
<dbReference type="AlphaFoldDB" id="A0A3G8MAH6"/>
<dbReference type="Proteomes" id="UP000273982">
    <property type="component" value="Chromosome"/>
</dbReference>
<dbReference type="EMBL" id="CP034086">
    <property type="protein sequence ID" value="AZG78200.1"/>
    <property type="molecule type" value="Genomic_DNA"/>
</dbReference>
<dbReference type="RefSeq" id="WP_123174873.1">
    <property type="nucleotide sequence ID" value="NZ_CP034086.1"/>
</dbReference>
<reference evidence="1 2" key="1">
    <citation type="submission" date="2018-11" db="EMBL/GenBank/DDBJ databases">
        <title>Genome squencing of methanotrophic bacteria isolated from alkaline groundwater in Korea.</title>
        <authorList>
            <person name="Nguyen L.N."/>
        </authorList>
    </citation>
    <scope>NUCLEOTIDE SEQUENCE [LARGE SCALE GENOMIC DNA]</scope>
    <source>
        <strain evidence="1 2">GW6</strain>
    </source>
</reference>
<name>A0A3G8MAH6_9HYPH</name>